<proteinExistence type="predicted"/>
<keyword evidence="2" id="KW-0812">Transmembrane</keyword>
<keyword evidence="2" id="KW-0472">Membrane</keyword>
<protein>
    <recommendedName>
        <fullName evidence="5">Photosynthesis system II assembly factor Ycf48/Hcf136-like domain-containing protein</fullName>
    </recommendedName>
</protein>
<gene>
    <name evidence="3" type="ORF">SAMN04489717_5113</name>
</gene>
<keyword evidence="4" id="KW-1185">Reference proteome</keyword>
<dbReference type="OrthoDB" id="3805100at2"/>
<sequence>MDPLEGRLREALRDDAWRLPADTALLDRVRVNAAARRRRHRTAAMTAVAVFLLVAGIGGVGYILRGPGQTTVAGKSESTTTTLERSGGDARKPTEDHAAGAPASTRRPTPTRTPSPTTDARTASPSPTPPGKSATPDVAAGGVPAKFSPVSLTASSDQNFWVLGESPTGPGRATVVVTRDGGDRFTALPAIAAPVVRAANKVTADTVHDLRFAADAKDGWAYGGALWSTHDGGRGWHQVRAVTGLVEQLETANGTTYALVRDGSTWTLWRSPRNEDAWSRVGVDLKTPASLAVTSKVVAVTDRSGTDAFVLTSADGGRTFDQHPTPCNADLSAGRLSATTGSMWLTCPTGTAAEVHVSRDNGASWSAVSSGTPAISGTAAALGARSARQAVVAVPGKALLVSGSDQPAQAKVEGLGTPRYAGFTSDRVGYILDVNGGLFRTDDGGGTWQPVTVR</sequence>
<dbReference type="Proteomes" id="UP000198983">
    <property type="component" value="Chromosome I"/>
</dbReference>
<evidence type="ECO:0000256" key="1">
    <source>
        <dbReference type="SAM" id="MobiDB-lite"/>
    </source>
</evidence>
<evidence type="ECO:0000313" key="3">
    <source>
        <dbReference type="EMBL" id="SDT12165.1"/>
    </source>
</evidence>
<feature type="compositionally biased region" description="Polar residues" evidence="1">
    <location>
        <begin position="68"/>
        <end position="84"/>
    </location>
</feature>
<dbReference type="STRING" id="117157.SAMN04489717_5113"/>
<name>A0A1H1XSF9_9ACTN</name>
<dbReference type="RefSeq" id="WP_092656081.1">
    <property type="nucleotide sequence ID" value="NZ_LT629732.1"/>
</dbReference>
<dbReference type="SUPFAM" id="SSF110296">
    <property type="entry name" value="Oligoxyloglucan reducing end-specific cellobiohydrolase"/>
    <property type="match status" value="1"/>
</dbReference>
<dbReference type="AlphaFoldDB" id="A0A1H1XSF9"/>
<dbReference type="Gene3D" id="2.130.10.10">
    <property type="entry name" value="YVTN repeat-like/Quinoprotein amine dehydrogenase"/>
    <property type="match status" value="1"/>
</dbReference>
<evidence type="ECO:0000256" key="2">
    <source>
        <dbReference type="SAM" id="Phobius"/>
    </source>
</evidence>
<accession>A0A1H1XSF9</accession>
<feature type="compositionally biased region" description="Basic and acidic residues" evidence="1">
    <location>
        <begin position="86"/>
        <end position="98"/>
    </location>
</feature>
<organism evidence="3 4">
    <name type="scientific">Actinopolymorpha singaporensis</name>
    <dbReference type="NCBI Taxonomy" id="117157"/>
    <lineage>
        <taxon>Bacteria</taxon>
        <taxon>Bacillati</taxon>
        <taxon>Actinomycetota</taxon>
        <taxon>Actinomycetes</taxon>
        <taxon>Propionibacteriales</taxon>
        <taxon>Actinopolymorphaceae</taxon>
        <taxon>Actinopolymorpha</taxon>
    </lineage>
</organism>
<evidence type="ECO:0008006" key="5">
    <source>
        <dbReference type="Google" id="ProtNLM"/>
    </source>
</evidence>
<feature type="compositionally biased region" description="Low complexity" evidence="1">
    <location>
        <begin position="101"/>
        <end position="125"/>
    </location>
</feature>
<reference evidence="3 4" key="1">
    <citation type="submission" date="2016-10" db="EMBL/GenBank/DDBJ databases">
        <authorList>
            <person name="de Groot N.N."/>
        </authorList>
    </citation>
    <scope>NUCLEOTIDE SEQUENCE [LARGE SCALE GENOMIC DNA]</scope>
    <source>
        <strain evidence="3 4">DSM 22024</strain>
    </source>
</reference>
<keyword evidence="2" id="KW-1133">Transmembrane helix</keyword>
<dbReference type="EMBL" id="LT629732">
    <property type="protein sequence ID" value="SDT12165.1"/>
    <property type="molecule type" value="Genomic_DNA"/>
</dbReference>
<feature type="region of interest" description="Disordered" evidence="1">
    <location>
        <begin position="68"/>
        <end position="143"/>
    </location>
</feature>
<feature type="transmembrane region" description="Helical" evidence="2">
    <location>
        <begin position="43"/>
        <end position="64"/>
    </location>
</feature>
<evidence type="ECO:0000313" key="4">
    <source>
        <dbReference type="Proteomes" id="UP000198983"/>
    </source>
</evidence>
<dbReference type="InterPro" id="IPR015943">
    <property type="entry name" value="WD40/YVTN_repeat-like_dom_sf"/>
</dbReference>